<dbReference type="AlphaFoldDB" id="A0A9W6ZLW2"/>
<dbReference type="Gene3D" id="1.20.1260.100">
    <property type="entry name" value="TspO/MBR protein"/>
    <property type="match status" value="1"/>
</dbReference>
<dbReference type="PANTHER" id="PTHR10057">
    <property type="entry name" value="PERIPHERAL-TYPE BENZODIAZEPINE RECEPTOR"/>
    <property type="match status" value="1"/>
</dbReference>
<evidence type="ECO:0000256" key="1">
    <source>
        <dbReference type="ARBA" id="ARBA00004141"/>
    </source>
</evidence>
<evidence type="ECO:0000256" key="6">
    <source>
        <dbReference type="SAM" id="Phobius"/>
    </source>
</evidence>
<protein>
    <submittedName>
        <fullName evidence="7">Uncharacterized protein</fullName>
    </submittedName>
</protein>
<reference evidence="8" key="1">
    <citation type="journal article" date="2023" name="Commun. Biol.">
        <title>Genome analysis of Parmales, the sister group of diatoms, reveals the evolutionary specialization of diatoms from phago-mixotrophs to photoautotrophs.</title>
        <authorList>
            <person name="Ban H."/>
            <person name="Sato S."/>
            <person name="Yoshikawa S."/>
            <person name="Yamada K."/>
            <person name="Nakamura Y."/>
            <person name="Ichinomiya M."/>
            <person name="Sato N."/>
            <person name="Blanc-Mathieu R."/>
            <person name="Endo H."/>
            <person name="Kuwata A."/>
            <person name="Ogata H."/>
        </authorList>
    </citation>
    <scope>NUCLEOTIDE SEQUENCE [LARGE SCALE GENOMIC DNA]</scope>
</reference>
<dbReference type="CDD" id="cd15904">
    <property type="entry name" value="TSPO_MBR"/>
    <property type="match status" value="1"/>
</dbReference>
<keyword evidence="3 6" id="KW-0812">Transmembrane</keyword>
<organism evidence="7 8">
    <name type="scientific">Triparma laevis f. inornata</name>
    <dbReference type="NCBI Taxonomy" id="1714386"/>
    <lineage>
        <taxon>Eukaryota</taxon>
        <taxon>Sar</taxon>
        <taxon>Stramenopiles</taxon>
        <taxon>Ochrophyta</taxon>
        <taxon>Bolidophyceae</taxon>
        <taxon>Parmales</taxon>
        <taxon>Triparmaceae</taxon>
        <taxon>Triparma</taxon>
    </lineage>
</organism>
<feature type="transmembrane region" description="Helical" evidence="6">
    <location>
        <begin position="134"/>
        <end position="153"/>
    </location>
</feature>
<feature type="transmembrane region" description="Helical" evidence="6">
    <location>
        <begin position="105"/>
        <end position="122"/>
    </location>
</feature>
<evidence type="ECO:0000313" key="7">
    <source>
        <dbReference type="EMBL" id="GMH52620.1"/>
    </source>
</evidence>
<dbReference type="InterPro" id="IPR004307">
    <property type="entry name" value="TspO_MBR"/>
</dbReference>
<evidence type="ECO:0000256" key="2">
    <source>
        <dbReference type="ARBA" id="ARBA00007524"/>
    </source>
</evidence>
<comment type="similarity">
    <text evidence="2">Belongs to the TspO/BZRP family.</text>
</comment>
<proteinExistence type="inferred from homology"/>
<keyword evidence="5 6" id="KW-0472">Membrane</keyword>
<feature type="transmembrane region" description="Helical" evidence="6">
    <location>
        <begin position="165"/>
        <end position="187"/>
    </location>
</feature>
<name>A0A9W6ZLW2_9STRA</name>
<accession>A0A9W6ZLW2</accession>
<gene>
    <name evidence="7" type="ORF">TL16_g01270</name>
</gene>
<keyword evidence="4 6" id="KW-1133">Transmembrane helix</keyword>
<comment type="caution">
    <text evidence="7">The sequence shown here is derived from an EMBL/GenBank/DDBJ whole genome shotgun (WGS) entry which is preliminary data.</text>
</comment>
<dbReference type="PANTHER" id="PTHR10057:SF0">
    <property type="entry name" value="TRANSLOCATOR PROTEIN"/>
    <property type="match status" value="1"/>
</dbReference>
<dbReference type="GO" id="GO:0033013">
    <property type="term" value="P:tetrapyrrole metabolic process"/>
    <property type="evidence" value="ECO:0007669"/>
    <property type="project" value="UniProtKB-ARBA"/>
</dbReference>
<dbReference type="EMBL" id="BLQM01000028">
    <property type="protein sequence ID" value="GMH52620.1"/>
    <property type="molecule type" value="Genomic_DNA"/>
</dbReference>
<comment type="subcellular location">
    <subcellularLocation>
        <location evidence="1">Membrane</location>
        <topology evidence="1">Multi-pass membrane protein</topology>
    </subcellularLocation>
</comment>
<dbReference type="Proteomes" id="UP001162640">
    <property type="component" value="Unassembled WGS sequence"/>
</dbReference>
<evidence type="ECO:0000256" key="3">
    <source>
        <dbReference type="ARBA" id="ARBA00022692"/>
    </source>
</evidence>
<dbReference type="Pfam" id="PF03073">
    <property type="entry name" value="TspO_MBR"/>
    <property type="match status" value="1"/>
</dbReference>
<evidence type="ECO:0000256" key="5">
    <source>
        <dbReference type="ARBA" id="ARBA00023136"/>
    </source>
</evidence>
<dbReference type="GO" id="GO:0016020">
    <property type="term" value="C:membrane"/>
    <property type="evidence" value="ECO:0007669"/>
    <property type="project" value="UniProtKB-SubCell"/>
</dbReference>
<evidence type="ECO:0000313" key="8">
    <source>
        <dbReference type="Proteomes" id="UP001162640"/>
    </source>
</evidence>
<feature type="transmembrane region" description="Helical" evidence="6">
    <location>
        <begin position="193"/>
        <end position="215"/>
    </location>
</feature>
<feature type="transmembrane region" description="Helical" evidence="6">
    <location>
        <begin position="26"/>
        <end position="48"/>
    </location>
</feature>
<dbReference type="InterPro" id="IPR038330">
    <property type="entry name" value="TspO/MBR-related_sf"/>
</dbReference>
<evidence type="ECO:0000256" key="4">
    <source>
        <dbReference type="ARBA" id="ARBA00022989"/>
    </source>
</evidence>
<sequence length="240" mass="26777">MELSASYLDGLAPPPPLELTSFPKHAISLAFEYTVILGLLRLAFAYVVPSIPTCIQKPVTFLIYASLSLKSRTFSLMNNSRPEKRDKGQLGWYDRTMPKWTPPGIFFPIMWVLIITPLRALSSTFVHSSAASPVTALATTKWLILHLAIGDVWNTINNVEGRLGVSALTVLLVLGSALNASCNYLAVSKTAGYMLTGTCAWLFIATNLIWNTWWINTRDGKRDILLPKKDGRRTRFIFEK</sequence>